<feature type="region of interest" description="Disordered" evidence="1">
    <location>
        <begin position="788"/>
        <end position="906"/>
    </location>
</feature>
<dbReference type="SUPFAM" id="SSF50729">
    <property type="entry name" value="PH domain-like"/>
    <property type="match status" value="1"/>
</dbReference>
<feature type="region of interest" description="Disordered" evidence="1">
    <location>
        <begin position="587"/>
        <end position="606"/>
    </location>
</feature>
<dbReference type="Gene3D" id="1.20.900.10">
    <property type="entry name" value="Dbl homology (DH) domain"/>
    <property type="match status" value="1"/>
</dbReference>
<dbReference type="PROSITE" id="PS00741">
    <property type="entry name" value="DH_1"/>
    <property type="match status" value="1"/>
</dbReference>
<feature type="compositionally biased region" description="Basic and acidic residues" evidence="1">
    <location>
        <begin position="705"/>
        <end position="715"/>
    </location>
</feature>
<feature type="region of interest" description="Disordered" evidence="1">
    <location>
        <begin position="1169"/>
        <end position="1210"/>
    </location>
</feature>
<comment type="caution">
    <text evidence="3">The sequence shown here is derived from an EMBL/GenBank/DDBJ whole genome shotgun (WGS) entry which is preliminary data.</text>
</comment>
<feature type="compositionally biased region" description="Pro residues" evidence="1">
    <location>
        <begin position="61"/>
        <end position="72"/>
    </location>
</feature>
<feature type="compositionally biased region" description="Polar residues" evidence="1">
    <location>
        <begin position="1177"/>
        <end position="1187"/>
    </location>
</feature>
<gene>
    <name evidence="3" type="ORF">DFH94DRAFT_629806</name>
</gene>
<feature type="region of interest" description="Disordered" evidence="1">
    <location>
        <begin position="190"/>
        <end position="283"/>
    </location>
</feature>
<feature type="domain" description="DH" evidence="2">
    <location>
        <begin position="1030"/>
        <end position="1283"/>
    </location>
</feature>
<feature type="compositionally biased region" description="Low complexity" evidence="1">
    <location>
        <begin position="813"/>
        <end position="842"/>
    </location>
</feature>
<sequence length="1444" mass="155724">MLPPSRPRSRPHTPNQLPSSSTSTHNHSPDSEESDWSLPYAPHSFSHSRPPSASHSVDTPLPIPQDPPPVPPYVARSSSDSDEIPYSESSPPRPHFRLPKASALPDPSQFPDPYPFRPHQYLSSGPPTLSSGGSSIASTRSSAAYTSSGSALASGDYGNHVLIASNDDDQAIGVGITSDDVVHLANQDSSVSTSVSQSRAPIDQTRWSQSYSGSIRSRSSLVRSNSSSGHDNSISSVQQKPLDLSWQPVDERDEVELLSDPDTEDTDLEVEDLPEEEQEEERTSAIVIAEEGRGLIVRGDGLAVANLVVQPGTTHLLIGSLINANALPAYLTGVLPTISTTLLALDISANFLGALPPALESCICLEELNVSSNPLRALPLFIAQLTSLRVLIADSTGLTTLPAPLSALDKLHTLSIRRNKIYFLPSWLCILVSLQTLLVDGNPFQGPWGALVEPLLAKSVPGSSYPPSVPIVPLPLSASQDTDSNTDTDVGDSHVHQSNGRVQEDEDTITPVRAPPLELPATAPIMPTHGVTRTRTTPNASYFEKHRGNWNAPSGSSRGASEHSNGNGNAPDSVRVNEKELRRMKSAGELRHAPASNFSSIGSQGRLTRSQYVTSASSSNLLADSESLPQQFATVGPQSPFREQSSRTPLDQSPREKPSEQDATPAPSLEQPPSISDPSRPRIPVRRDSLHLAETSSMRQRSVLRRRDDKPKEQPGRWGFLKKMSMGKLKPDVPASKPSAAHLRPGITPLANVAESTSRSIPPPIVSSPNPMSLIDVRLSSTGSLGMEIPGGSSEISVSSSITDPKEAELNGVSPLPSSSLVPSPSLLSVVPSSPSLSPHSSMTRVAKRRSFLPIGGPPTPLSSPGRLSSGVSLPNTNGDEERLLTPSPIPPLPDTAEQIQRREADRAREAYTRALRSVMAYLRDMNDLSVTQNSLMNMNSPSSPDITGSGSRSRRPTIADSGRVAPDGTLSSPSSVAASRSGSSDQLRSPESIAHLRSLNLSQTNSIATTDSAGSIYGEERKFKDDGSRRMRVVKEIVDTERTYVKGLQELIDIYIKPAAAQVNLLGGVSSTKDTIIPAAERKIVFSGLDSLFSFHKDIFLPALELAANPVLRSQANQSEQEMEGVLSANAARGIARTFVSHAAFMRMYSTYINNFDHSVQRIKQWVSDRPGTGNGQSPSLTTQATAGAGPSNIASDPSGGPQLTSSQRKRIKGYLKRCRLNPRHSQLNLEGYLLLPVQRIPRYRLLLEELARSTPPAEGCLDPLDQALDEISSLATNMNEGKRESESRSKLVQWQSRIRGKFPSPLVQPHRRLIMDGPLLLTRVVRKVTLPVDLIDGQGDTATIQVECLSPEQTPRSLLGILCNDLLVLCRDSSDGKDPLSLVDLWAVLRMQTLPQPASIVHGNVLRIVDNKAILYFEASSTSVALNWFRGKYLHSLNFTCL</sequence>
<proteinExistence type="predicted"/>
<evidence type="ECO:0000259" key="2">
    <source>
        <dbReference type="PROSITE" id="PS50010"/>
    </source>
</evidence>
<dbReference type="SMART" id="SM00325">
    <property type="entry name" value="RhoGEF"/>
    <property type="match status" value="1"/>
</dbReference>
<feature type="compositionally biased region" description="Low complexity" evidence="1">
    <location>
        <begin position="206"/>
        <end position="236"/>
    </location>
</feature>
<dbReference type="GO" id="GO:0035556">
    <property type="term" value="P:intracellular signal transduction"/>
    <property type="evidence" value="ECO:0007669"/>
    <property type="project" value="InterPro"/>
</dbReference>
<feature type="compositionally biased region" description="Polar residues" evidence="1">
    <location>
        <begin position="551"/>
        <end position="570"/>
    </location>
</feature>
<dbReference type="PANTHER" id="PTHR12673">
    <property type="entry name" value="FACIOGENITAL DYSPLASIA PROTEIN"/>
    <property type="match status" value="1"/>
</dbReference>
<dbReference type="GO" id="GO:0005737">
    <property type="term" value="C:cytoplasm"/>
    <property type="evidence" value="ECO:0007669"/>
    <property type="project" value="TreeGrafter"/>
</dbReference>
<feature type="compositionally biased region" description="Acidic residues" evidence="1">
    <location>
        <begin position="251"/>
        <end position="280"/>
    </location>
</feature>
<feature type="region of interest" description="Disordered" evidence="1">
    <location>
        <begin position="1"/>
        <end position="151"/>
    </location>
</feature>
<evidence type="ECO:0000256" key="1">
    <source>
        <dbReference type="SAM" id="MobiDB-lite"/>
    </source>
</evidence>
<dbReference type="PANTHER" id="PTHR12673:SF270">
    <property type="entry name" value="FYVE-TYPE DOMAIN-CONTAINING PROTEIN"/>
    <property type="match status" value="1"/>
</dbReference>
<dbReference type="InterPro" id="IPR001331">
    <property type="entry name" value="GDS_CDC24_CS"/>
</dbReference>
<feature type="compositionally biased region" description="Low complexity" evidence="1">
    <location>
        <begin position="934"/>
        <end position="945"/>
    </location>
</feature>
<feature type="compositionally biased region" description="Polar residues" evidence="1">
    <location>
        <begin position="531"/>
        <end position="540"/>
    </location>
</feature>
<dbReference type="GO" id="GO:0005085">
    <property type="term" value="F:guanyl-nucleotide exchange factor activity"/>
    <property type="evidence" value="ECO:0007669"/>
    <property type="project" value="InterPro"/>
</dbReference>
<dbReference type="CDD" id="cd00160">
    <property type="entry name" value="RhoGEF"/>
    <property type="match status" value="1"/>
</dbReference>
<dbReference type="Proteomes" id="UP000759537">
    <property type="component" value="Unassembled WGS sequence"/>
</dbReference>
<dbReference type="InterPro" id="IPR011993">
    <property type="entry name" value="PH-like_dom_sf"/>
</dbReference>
<feature type="compositionally biased region" description="Polar residues" evidence="1">
    <location>
        <begin position="632"/>
        <end position="651"/>
    </location>
</feature>
<dbReference type="InterPro" id="IPR000219">
    <property type="entry name" value="DH_dom"/>
</dbReference>
<dbReference type="InterPro" id="IPR035899">
    <property type="entry name" value="DBL_dom_sf"/>
</dbReference>
<feature type="compositionally biased region" description="Low complexity" evidence="1">
    <location>
        <begin position="972"/>
        <end position="985"/>
    </location>
</feature>
<feature type="compositionally biased region" description="Polar residues" evidence="1">
    <location>
        <begin position="596"/>
        <end position="606"/>
    </location>
</feature>
<evidence type="ECO:0000313" key="4">
    <source>
        <dbReference type="Proteomes" id="UP000759537"/>
    </source>
</evidence>
<feature type="region of interest" description="Disordered" evidence="1">
    <location>
        <begin position="934"/>
        <end position="991"/>
    </location>
</feature>
<protein>
    <recommendedName>
        <fullName evidence="2">DH domain-containing protein</fullName>
    </recommendedName>
</protein>
<reference evidence="3" key="2">
    <citation type="journal article" date="2020" name="Nat. Commun.">
        <title>Large-scale genome sequencing of mycorrhizal fungi provides insights into the early evolution of symbiotic traits.</title>
        <authorList>
            <person name="Miyauchi S."/>
            <person name="Kiss E."/>
            <person name="Kuo A."/>
            <person name="Drula E."/>
            <person name="Kohler A."/>
            <person name="Sanchez-Garcia M."/>
            <person name="Morin E."/>
            <person name="Andreopoulos B."/>
            <person name="Barry K.W."/>
            <person name="Bonito G."/>
            <person name="Buee M."/>
            <person name="Carver A."/>
            <person name="Chen C."/>
            <person name="Cichocki N."/>
            <person name="Clum A."/>
            <person name="Culley D."/>
            <person name="Crous P.W."/>
            <person name="Fauchery L."/>
            <person name="Girlanda M."/>
            <person name="Hayes R.D."/>
            <person name="Keri Z."/>
            <person name="LaButti K."/>
            <person name="Lipzen A."/>
            <person name="Lombard V."/>
            <person name="Magnuson J."/>
            <person name="Maillard F."/>
            <person name="Murat C."/>
            <person name="Nolan M."/>
            <person name="Ohm R.A."/>
            <person name="Pangilinan J."/>
            <person name="Pereira M.F."/>
            <person name="Perotto S."/>
            <person name="Peter M."/>
            <person name="Pfister S."/>
            <person name="Riley R."/>
            <person name="Sitrit Y."/>
            <person name="Stielow J.B."/>
            <person name="Szollosi G."/>
            <person name="Zifcakova L."/>
            <person name="Stursova M."/>
            <person name="Spatafora J.W."/>
            <person name="Tedersoo L."/>
            <person name="Vaario L.M."/>
            <person name="Yamada A."/>
            <person name="Yan M."/>
            <person name="Wang P."/>
            <person name="Xu J."/>
            <person name="Bruns T."/>
            <person name="Baldrian P."/>
            <person name="Vilgalys R."/>
            <person name="Dunand C."/>
            <person name="Henrissat B."/>
            <person name="Grigoriev I.V."/>
            <person name="Hibbett D."/>
            <person name="Nagy L.G."/>
            <person name="Martin F.M."/>
        </authorList>
    </citation>
    <scope>NUCLEOTIDE SEQUENCE</scope>
    <source>
        <strain evidence="3">Prilba</strain>
    </source>
</reference>
<reference evidence="3" key="1">
    <citation type="submission" date="2019-10" db="EMBL/GenBank/DDBJ databases">
        <authorList>
            <consortium name="DOE Joint Genome Institute"/>
            <person name="Kuo A."/>
            <person name="Miyauchi S."/>
            <person name="Kiss E."/>
            <person name="Drula E."/>
            <person name="Kohler A."/>
            <person name="Sanchez-Garcia M."/>
            <person name="Andreopoulos B."/>
            <person name="Barry K.W."/>
            <person name="Bonito G."/>
            <person name="Buee M."/>
            <person name="Carver A."/>
            <person name="Chen C."/>
            <person name="Cichocki N."/>
            <person name="Clum A."/>
            <person name="Culley D."/>
            <person name="Crous P.W."/>
            <person name="Fauchery L."/>
            <person name="Girlanda M."/>
            <person name="Hayes R."/>
            <person name="Keri Z."/>
            <person name="LaButti K."/>
            <person name="Lipzen A."/>
            <person name="Lombard V."/>
            <person name="Magnuson J."/>
            <person name="Maillard F."/>
            <person name="Morin E."/>
            <person name="Murat C."/>
            <person name="Nolan M."/>
            <person name="Ohm R."/>
            <person name="Pangilinan J."/>
            <person name="Pereira M."/>
            <person name="Perotto S."/>
            <person name="Peter M."/>
            <person name="Riley R."/>
            <person name="Sitrit Y."/>
            <person name="Stielow B."/>
            <person name="Szollosi G."/>
            <person name="Zifcakova L."/>
            <person name="Stursova M."/>
            <person name="Spatafora J.W."/>
            <person name="Tedersoo L."/>
            <person name="Vaario L.-M."/>
            <person name="Yamada A."/>
            <person name="Yan M."/>
            <person name="Wang P."/>
            <person name="Xu J."/>
            <person name="Bruns T."/>
            <person name="Baldrian P."/>
            <person name="Vilgalys R."/>
            <person name="Henrissat B."/>
            <person name="Grigoriev I.V."/>
            <person name="Hibbett D."/>
            <person name="Nagy L.G."/>
            <person name="Martin F.M."/>
        </authorList>
    </citation>
    <scope>NUCLEOTIDE SEQUENCE</scope>
    <source>
        <strain evidence="3">Prilba</strain>
    </source>
</reference>
<feature type="compositionally biased region" description="Low complexity" evidence="1">
    <location>
        <begin position="793"/>
        <end position="802"/>
    </location>
</feature>
<keyword evidence="4" id="KW-1185">Reference proteome</keyword>
<organism evidence="3 4">
    <name type="scientific">Russula ochroleuca</name>
    <dbReference type="NCBI Taxonomy" id="152965"/>
    <lineage>
        <taxon>Eukaryota</taxon>
        <taxon>Fungi</taxon>
        <taxon>Dikarya</taxon>
        <taxon>Basidiomycota</taxon>
        <taxon>Agaricomycotina</taxon>
        <taxon>Agaricomycetes</taxon>
        <taxon>Russulales</taxon>
        <taxon>Russulaceae</taxon>
        <taxon>Russula</taxon>
    </lineage>
</organism>
<feature type="compositionally biased region" description="Polar residues" evidence="1">
    <location>
        <begin position="45"/>
        <end position="57"/>
    </location>
</feature>
<dbReference type="SUPFAM" id="SSF48065">
    <property type="entry name" value="DBL homology domain (DH-domain)"/>
    <property type="match status" value="1"/>
</dbReference>
<dbReference type="PROSITE" id="PS50010">
    <property type="entry name" value="DH_2"/>
    <property type="match status" value="1"/>
</dbReference>
<evidence type="ECO:0000313" key="3">
    <source>
        <dbReference type="EMBL" id="KAF8481218.1"/>
    </source>
</evidence>
<feature type="region of interest" description="Disordered" evidence="1">
    <location>
        <begin position="632"/>
        <end position="720"/>
    </location>
</feature>
<dbReference type="SUPFAM" id="SSF52075">
    <property type="entry name" value="Outer arm dynein light chain 1"/>
    <property type="match status" value="1"/>
</dbReference>
<dbReference type="InterPro" id="IPR032675">
    <property type="entry name" value="LRR_dom_sf"/>
</dbReference>
<dbReference type="EMBL" id="WHVB01000007">
    <property type="protein sequence ID" value="KAF8481218.1"/>
    <property type="molecule type" value="Genomic_DNA"/>
</dbReference>
<dbReference type="Pfam" id="PF00621">
    <property type="entry name" value="RhoGEF"/>
    <property type="match status" value="1"/>
</dbReference>
<dbReference type="InterPro" id="IPR051092">
    <property type="entry name" value="FYVE_RhoGEF_PH"/>
</dbReference>
<dbReference type="Gene3D" id="3.80.10.10">
    <property type="entry name" value="Ribonuclease Inhibitor"/>
    <property type="match status" value="1"/>
</dbReference>
<name>A0A9P5MXU3_9AGAM</name>
<feature type="compositionally biased region" description="Polar residues" evidence="1">
    <location>
        <begin position="866"/>
        <end position="878"/>
    </location>
</feature>
<accession>A0A9P5MXU3</accession>
<dbReference type="Gene3D" id="2.30.29.30">
    <property type="entry name" value="Pleckstrin-homology domain (PH domain)/Phosphotyrosine-binding domain (PTB)"/>
    <property type="match status" value="1"/>
</dbReference>
<dbReference type="OrthoDB" id="660555at2759"/>
<feature type="compositionally biased region" description="Low complexity" evidence="1">
    <location>
        <begin position="122"/>
        <end position="151"/>
    </location>
</feature>
<feature type="region of interest" description="Disordered" evidence="1">
    <location>
        <begin position="472"/>
        <end position="574"/>
    </location>
</feature>